<dbReference type="EMBL" id="MKIE01000002">
    <property type="protein sequence ID" value="OHW63110.1"/>
    <property type="molecule type" value="Genomic_DNA"/>
</dbReference>
<dbReference type="GO" id="GO:0006260">
    <property type="term" value="P:DNA replication"/>
    <property type="evidence" value="ECO:0007669"/>
    <property type="project" value="TreeGrafter"/>
</dbReference>
<dbReference type="AlphaFoldDB" id="A0A1S1V9N2"/>
<proteinExistence type="predicted"/>
<reference evidence="2 3" key="1">
    <citation type="submission" date="2016-09" db="EMBL/GenBank/DDBJ databases">
        <title>Genome sequence of Eubacterium angustum.</title>
        <authorList>
            <person name="Poehlein A."/>
            <person name="Daniel R."/>
        </authorList>
    </citation>
    <scope>NUCLEOTIDE SEQUENCE [LARGE SCALE GENOMIC DNA]</scope>
    <source>
        <strain evidence="2 3">DSM 1989</strain>
    </source>
</reference>
<dbReference type="PANTHER" id="PTHR30050">
    <property type="entry name" value="CHROMOSOMAL REPLICATION INITIATOR PROTEIN DNAA"/>
    <property type="match status" value="1"/>
</dbReference>
<dbReference type="Gene3D" id="3.40.50.300">
    <property type="entry name" value="P-loop containing nucleotide triphosphate hydrolases"/>
    <property type="match status" value="1"/>
</dbReference>
<dbReference type="Pfam" id="PF01695">
    <property type="entry name" value="IstB_IS21"/>
    <property type="match status" value="1"/>
</dbReference>
<organism evidence="2 3">
    <name type="scientific">Andreesenia angusta</name>
    <dbReference type="NCBI Taxonomy" id="39480"/>
    <lineage>
        <taxon>Bacteria</taxon>
        <taxon>Bacillati</taxon>
        <taxon>Bacillota</taxon>
        <taxon>Tissierellia</taxon>
        <taxon>Tissierellales</taxon>
        <taxon>Gottschalkiaceae</taxon>
        <taxon>Andreesenia</taxon>
    </lineage>
</organism>
<evidence type="ECO:0000313" key="3">
    <source>
        <dbReference type="Proteomes" id="UP000180254"/>
    </source>
</evidence>
<evidence type="ECO:0000259" key="1">
    <source>
        <dbReference type="Pfam" id="PF01695"/>
    </source>
</evidence>
<feature type="domain" description="IstB-like ATP-binding" evidence="1">
    <location>
        <begin position="27"/>
        <end position="193"/>
    </location>
</feature>
<gene>
    <name evidence="2" type="primary">dnaC_1</name>
    <name evidence="2" type="ORF">EUAN_08940</name>
</gene>
<dbReference type="InterPro" id="IPR027417">
    <property type="entry name" value="P-loop_NTPase"/>
</dbReference>
<dbReference type="InterPro" id="IPR002611">
    <property type="entry name" value="IstB_ATP-bd"/>
</dbReference>
<name>A0A1S1V9N2_9FIRM</name>
<dbReference type="PANTHER" id="PTHR30050:SF10">
    <property type="entry name" value="PHAGE-LIKE ELEMENT PBSX PROTEIN XKDC"/>
    <property type="match status" value="1"/>
</dbReference>
<dbReference type="CDD" id="cd00009">
    <property type="entry name" value="AAA"/>
    <property type="match status" value="1"/>
</dbReference>
<protein>
    <submittedName>
        <fullName evidence="2">DNA replication protein DnaC</fullName>
    </submittedName>
</protein>
<evidence type="ECO:0000313" key="2">
    <source>
        <dbReference type="EMBL" id="OHW63110.1"/>
    </source>
</evidence>
<sequence length="216" mass="25096">MGKKCKCTLLKEAKARLDKSGLGDLLETRTFENYQVSGEYQKFIKKTAMEYLESFLNGDNYSFSILGQSGVGKTHITTAISKKLLDMGVGVKYYIADEIIQNLQACKFDEENYNNEFNKIVRADVLFIDDLFKSSLTNYYNEEGIKKEDLREIFKVINYRYNKKLPILLNSEIHFERFTNIDQAIIGRINEMCNYKYLISIKPDSSKNYRLSKKSV</sequence>
<dbReference type="SUPFAM" id="SSF52540">
    <property type="entry name" value="P-loop containing nucleoside triphosphate hydrolases"/>
    <property type="match status" value="1"/>
</dbReference>
<dbReference type="Proteomes" id="UP000180254">
    <property type="component" value="Unassembled WGS sequence"/>
</dbReference>
<accession>A0A1S1V9N2</accession>
<dbReference type="GO" id="GO:0005524">
    <property type="term" value="F:ATP binding"/>
    <property type="evidence" value="ECO:0007669"/>
    <property type="project" value="InterPro"/>
</dbReference>
<comment type="caution">
    <text evidence="2">The sequence shown here is derived from an EMBL/GenBank/DDBJ whole genome shotgun (WGS) entry which is preliminary data.</text>
</comment>
<dbReference type="STRING" id="39480.EUAN_08940"/>
<keyword evidence="3" id="KW-1185">Reference proteome</keyword>